<dbReference type="AlphaFoldDB" id="A0A4S4MUK6"/>
<evidence type="ECO:0000313" key="1">
    <source>
        <dbReference type="EMBL" id="THH29625.1"/>
    </source>
</evidence>
<gene>
    <name evidence="1" type="ORF">EUX98_g4568</name>
</gene>
<dbReference type="Proteomes" id="UP000308730">
    <property type="component" value="Unassembled WGS sequence"/>
</dbReference>
<organism evidence="1 2">
    <name type="scientific">Antrodiella citrinella</name>
    <dbReference type="NCBI Taxonomy" id="2447956"/>
    <lineage>
        <taxon>Eukaryota</taxon>
        <taxon>Fungi</taxon>
        <taxon>Dikarya</taxon>
        <taxon>Basidiomycota</taxon>
        <taxon>Agaricomycotina</taxon>
        <taxon>Agaricomycetes</taxon>
        <taxon>Polyporales</taxon>
        <taxon>Steccherinaceae</taxon>
        <taxon>Antrodiella</taxon>
    </lineage>
</organism>
<protein>
    <submittedName>
        <fullName evidence="1">Uncharacterized protein</fullName>
    </submittedName>
</protein>
<keyword evidence="2" id="KW-1185">Reference proteome</keyword>
<name>A0A4S4MUK6_9APHY</name>
<reference evidence="1 2" key="1">
    <citation type="submission" date="2019-02" db="EMBL/GenBank/DDBJ databases">
        <title>Genome sequencing of the rare red list fungi Antrodiella citrinella (Flaviporus citrinellus).</title>
        <authorList>
            <person name="Buettner E."/>
            <person name="Kellner H."/>
        </authorList>
    </citation>
    <scope>NUCLEOTIDE SEQUENCE [LARGE SCALE GENOMIC DNA]</scope>
    <source>
        <strain evidence="1 2">DSM 108506</strain>
    </source>
</reference>
<dbReference type="EMBL" id="SGPM01000115">
    <property type="protein sequence ID" value="THH29625.1"/>
    <property type="molecule type" value="Genomic_DNA"/>
</dbReference>
<comment type="caution">
    <text evidence="1">The sequence shown here is derived from an EMBL/GenBank/DDBJ whole genome shotgun (WGS) entry which is preliminary data.</text>
</comment>
<dbReference type="OrthoDB" id="416777at2759"/>
<evidence type="ECO:0000313" key="2">
    <source>
        <dbReference type="Proteomes" id="UP000308730"/>
    </source>
</evidence>
<accession>A0A4S4MUK6</accession>
<sequence length="188" mass="20912">MTIVDGEPVYCFKKALLTIHAVAARYSTEDPPPLPLPRTSELPVFSDNVIPSLLIHLDIIDLTTSYPTFNLLSIFPDAHKEETVNALLAVAPPQGEKVKWTPKEGPVLTTEQAYILRAAAVDACNLIVETARNLSDGEIQARAADGSSLAWLKEITVPQVDAWIWAVAKDRADYRRLERFVLRNTPYF</sequence>
<proteinExistence type="predicted"/>